<accession>A0AAN7RDE2</accession>
<dbReference type="SUPFAM" id="SSF53098">
    <property type="entry name" value="Ribonuclease H-like"/>
    <property type="match status" value="1"/>
</dbReference>
<dbReference type="PANTHER" id="PTHR10797">
    <property type="entry name" value="CCR4-NOT TRANSCRIPTION COMPLEX SUBUNIT"/>
    <property type="match status" value="1"/>
</dbReference>
<dbReference type="Proteomes" id="UP001346149">
    <property type="component" value="Unassembled WGS sequence"/>
</dbReference>
<name>A0AAN7RDE2_TRANT</name>
<dbReference type="InterPro" id="IPR012337">
    <property type="entry name" value="RNaseH-like_sf"/>
</dbReference>
<dbReference type="AlphaFoldDB" id="A0AAN7RDE2"/>
<protein>
    <submittedName>
        <fullName evidence="1">Uncharacterized protein</fullName>
    </submittedName>
</protein>
<dbReference type="Gene3D" id="3.30.420.10">
    <property type="entry name" value="Ribonuclease H-like superfamily/Ribonuclease H"/>
    <property type="match status" value="1"/>
</dbReference>
<dbReference type="EMBL" id="JAXQNO010000004">
    <property type="protein sequence ID" value="KAK4799022.1"/>
    <property type="molecule type" value="Genomic_DNA"/>
</dbReference>
<dbReference type="GO" id="GO:0004535">
    <property type="term" value="F:poly(A)-specific ribonuclease activity"/>
    <property type="evidence" value="ECO:0007669"/>
    <property type="project" value="InterPro"/>
</dbReference>
<evidence type="ECO:0000313" key="1">
    <source>
        <dbReference type="EMBL" id="KAK4799022.1"/>
    </source>
</evidence>
<organism evidence="1 2">
    <name type="scientific">Trapa natans</name>
    <name type="common">Water chestnut</name>
    <dbReference type="NCBI Taxonomy" id="22666"/>
    <lineage>
        <taxon>Eukaryota</taxon>
        <taxon>Viridiplantae</taxon>
        <taxon>Streptophyta</taxon>
        <taxon>Embryophyta</taxon>
        <taxon>Tracheophyta</taxon>
        <taxon>Spermatophyta</taxon>
        <taxon>Magnoliopsida</taxon>
        <taxon>eudicotyledons</taxon>
        <taxon>Gunneridae</taxon>
        <taxon>Pentapetalae</taxon>
        <taxon>rosids</taxon>
        <taxon>malvids</taxon>
        <taxon>Myrtales</taxon>
        <taxon>Lythraceae</taxon>
        <taxon>Trapa</taxon>
    </lineage>
</organism>
<gene>
    <name evidence="1" type="ORF">SAY86_024387</name>
</gene>
<evidence type="ECO:0000313" key="2">
    <source>
        <dbReference type="Proteomes" id="UP001346149"/>
    </source>
</evidence>
<keyword evidence="2" id="KW-1185">Reference proteome</keyword>
<dbReference type="GO" id="GO:0030014">
    <property type="term" value="C:CCR4-NOT complex"/>
    <property type="evidence" value="ECO:0007669"/>
    <property type="project" value="InterPro"/>
</dbReference>
<dbReference type="InterPro" id="IPR036397">
    <property type="entry name" value="RNaseH_sf"/>
</dbReference>
<sequence length="102" mass="11713">MKMDQGGMLSPHPKPVVIREVWSHNLDYEFCIIRQIIRLYPLVSMDTEFPGVVFVPAGDLTAGHRPQSPHEQYWFLKKNVDALKLIQLIHLGVQLPGLRRLA</sequence>
<proteinExistence type="predicted"/>
<dbReference type="GO" id="GO:0003676">
    <property type="term" value="F:nucleic acid binding"/>
    <property type="evidence" value="ECO:0007669"/>
    <property type="project" value="InterPro"/>
</dbReference>
<dbReference type="InterPro" id="IPR039637">
    <property type="entry name" value="CNOT7/CNOT8/Pop2"/>
</dbReference>
<reference evidence="1 2" key="1">
    <citation type="journal article" date="2023" name="Hortic Res">
        <title>Pangenome of water caltrop reveals structural variations and asymmetric subgenome divergence after allopolyploidization.</title>
        <authorList>
            <person name="Zhang X."/>
            <person name="Chen Y."/>
            <person name="Wang L."/>
            <person name="Yuan Y."/>
            <person name="Fang M."/>
            <person name="Shi L."/>
            <person name="Lu R."/>
            <person name="Comes H.P."/>
            <person name="Ma Y."/>
            <person name="Chen Y."/>
            <person name="Huang G."/>
            <person name="Zhou Y."/>
            <person name="Zheng Z."/>
            <person name="Qiu Y."/>
        </authorList>
    </citation>
    <scope>NUCLEOTIDE SEQUENCE [LARGE SCALE GENOMIC DNA]</scope>
    <source>
        <strain evidence="1">F231</strain>
    </source>
</reference>
<comment type="caution">
    <text evidence="1">The sequence shown here is derived from an EMBL/GenBank/DDBJ whole genome shotgun (WGS) entry which is preliminary data.</text>
</comment>